<dbReference type="PANTHER" id="PTHR24305:SF234">
    <property type="entry name" value="CYTOCHROME P450"/>
    <property type="match status" value="1"/>
</dbReference>
<keyword evidence="5" id="KW-0560">Oxidoreductase</keyword>
<evidence type="ECO:0000256" key="2">
    <source>
        <dbReference type="ARBA" id="ARBA00022723"/>
    </source>
</evidence>
<dbReference type="Proteomes" id="UP000054845">
    <property type="component" value="Unassembled WGS sequence"/>
</dbReference>
<keyword evidence="2 4" id="KW-0479">Metal-binding</keyword>
<dbReference type="InterPro" id="IPR002401">
    <property type="entry name" value="Cyt_P450_E_grp-I"/>
</dbReference>
<dbReference type="EMBL" id="CCYA01000089">
    <property type="protein sequence ID" value="CEH11939.1"/>
    <property type="molecule type" value="Genomic_DNA"/>
</dbReference>
<dbReference type="Pfam" id="PF00067">
    <property type="entry name" value="p450"/>
    <property type="match status" value="1"/>
</dbReference>
<feature type="binding site" description="axial binding residue" evidence="4">
    <location>
        <position position="465"/>
    </location>
    <ligand>
        <name>heme</name>
        <dbReference type="ChEBI" id="CHEBI:30413"/>
    </ligand>
    <ligandPart>
        <name>Fe</name>
        <dbReference type="ChEBI" id="CHEBI:18248"/>
    </ligandPart>
</feature>
<evidence type="ECO:0000313" key="7">
    <source>
        <dbReference type="Proteomes" id="UP000054845"/>
    </source>
</evidence>
<organism evidence="6 7">
    <name type="scientific">Ceraceosorus bombacis</name>
    <dbReference type="NCBI Taxonomy" id="401625"/>
    <lineage>
        <taxon>Eukaryota</taxon>
        <taxon>Fungi</taxon>
        <taxon>Dikarya</taxon>
        <taxon>Basidiomycota</taxon>
        <taxon>Ustilaginomycotina</taxon>
        <taxon>Exobasidiomycetes</taxon>
        <taxon>Ceraceosorales</taxon>
        <taxon>Ceraceosoraceae</taxon>
        <taxon>Ceraceosorus</taxon>
    </lineage>
</organism>
<dbReference type="PROSITE" id="PS00086">
    <property type="entry name" value="CYTOCHROME_P450"/>
    <property type="match status" value="1"/>
</dbReference>
<dbReference type="GO" id="GO:0016705">
    <property type="term" value="F:oxidoreductase activity, acting on paired donors, with incorporation or reduction of molecular oxygen"/>
    <property type="evidence" value="ECO:0007669"/>
    <property type="project" value="InterPro"/>
</dbReference>
<dbReference type="InterPro" id="IPR036396">
    <property type="entry name" value="Cyt_P450_sf"/>
</dbReference>
<dbReference type="InterPro" id="IPR017972">
    <property type="entry name" value="Cyt_P450_CS"/>
</dbReference>
<dbReference type="PRINTS" id="PR00385">
    <property type="entry name" value="P450"/>
</dbReference>
<dbReference type="OrthoDB" id="3934656at2759"/>
<accession>A0A0P1B8S4</accession>
<dbReference type="AlphaFoldDB" id="A0A0P1B8S4"/>
<dbReference type="InterPro" id="IPR050121">
    <property type="entry name" value="Cytochrome_P450_monoxygenase"/>
</dbReference>
<comment type="similarity">
    <text evidence="5">Belongs to the cytochrome P450 family.</text>
</comment>
<keyword evidence="3 4" id="KW-0408">Iron</keyword>
<evidence type="ECO:0000256" key="4">
    <source>
        <dbReference type="PIRSR" id="PIRSR602401-1"/>
    </source>
</evidence>
<evidence type="ECO:0000256" key="5">
    <source>
        <dbReference type="RuleBase" id="RU000461"/>
    </source>
</evidence>
<dbReference type="SUPFAM" id="SSF48264">
    <property type="entry name" value="Cytochrome P450"/>
    <property type="match status" value="1"/>
</dbReference>
<dbReference type="STRING" id="401625.A0A0P1B8S4"/>
<protein>
    <submittedName>
        <fullName evidence="6">Cytochrome P450 CYP4/CYP19/CYP26 subfamilies</fullName>
    </submittedName>
</protein>
<sequence length="545" mass="60246">MATSLSIYETVGLVLAALALGRLAQHLHLAYFGPLSHIPAYSFCALHFSGLWRAYQYRYGKGIAYALLEAHQQREQTFLRYGLDLVSVSDPDAYEEIYGGHSTTFVKTSFYNTFASPGAKEAHSSFATQNVAENRERRKRLSPLFNRNSIESFAPLIKSKLSAAFKSTLTAQVNGVQKKAGEGAASIPRMYHAIALDVISALAFGKSTDVTATKDFSHDYLTAFANNEVVMLKSCIPNITAALFAFAGNAKLFAALSKLAQIATQMLGDYEAGKTDPDLGYPILFDNMYGKDEKHHAPAPKHVTLAEARTFLAAGHDTVGNTTSAAIWSLFKPTAEGQKSQVLRDLQAELDAAFPDADDVWQAELHDLEQLPFLNATAKEALRWSQAVPGILPRIVPAAGYKRGKVYLPPGTSVGMSTLYVHFNPTIFESPDTFDPSRWFLPGTKDLNHHLEHYLVAFSKGSRRCLGLPLANAEILFFIALTARLYDVDIVGHRANDLARFKEGGQVDIQHAQTPHYSHPDHLDRRDFFVAKWKHTVDLKLVPRM</sequence>
<dbReference type="GO" id="GO:0020037">
    <property type="term" value="F:heme binding"/>
    <property type="evidence" value="ECO:0007669"/>
    <property type="project" value="InterPro"/>
</dbReference>
<dbReference type="PRINTS" id="PR00463">
    <property type="entry name" value="EP450I"/>
</dbReference>
<name>A0A0P1B8S4_9BASI</name>
<evidence type="ECO:0000256" key="3">
    <source>
        <dbReference type="ARBA" id="ARBA00023004"/>
    </source>
</evidence>
<dbReference type="GO" id="GO:0005506">
    <property type="term" value="F:iron ion binding"/>
    <property type="evidence" value="ECO:0007669"/>
    <property type="project" value="InterPro"/>
</dbReference>
<keyword evidence="5" id="KW-0503">Monooxygenase</keyword>
<proteinExistence type="inferred from homology"/>
<dbReference type="PANTHER" id="PTHR24305">
    <property type="entry name" value="CYTOCHROME P450"/>
    <property type="match status" value="1"/>
</dbReference>
<keyword evidence="4 5" id="KW-0349">Heme</keyword>
<keyword evidence="7" id="KW-1185">Reference proteome</keyword>
<dbReference type="CDD" id="cd11062">
    <property type="entry name" value="CYP58-like"/>
    <property type="match status" value="1"/>
</dbReference>
<dbReference type="GO" id="GO:0004497">
    <property type="term" value="F:monooxygenase activity"/>
    <property type="evidence" value="ECO:0007669"/>
    <property type="project" value="UniProtKB-KW"/>
</dbReference>
<comment type="cofactor">
    <cofactor evidence="1 4">
        <name>heme</name>
        <dbReference type="ChEBI" id="CHEBI:30413"/>
    </cofactor>
</comment>
<dbReference type="Gene3D" id="1.10.630.10">
    <property type="entry name" value="Cytochrome P450"/>
    <property type="match status" value="1"/>
</dbReference>
<dbReference type="InterPro" id="IPR001128">
    <property type="entry name" value="Cyt_P450"/>
</dbReference>
<evidence type="ECO:0000313" key="6">
    <source>
        <dbReference type="EMBL" id="CEH11939.1"/>
    </source>
</evidence>
<reference evidence="6 7" key="1">
    <citation type="submission" date="2014-09" db="EMBL/GenBank/DDBJ databases">
        <authorList>
            <person name="Magalhaes I.L.F."/>
            <person name="Oliveira U."/>
            <person name="Santos F.R."/>
            <person name="Vidigal T.H.D.A."/>
            <person name="Brescovit A.D."/>
            <person name="Santos A.J."/>
        </authorList>
    </citation>
    <scope>NUCLEOTIDE SEQUENCE [LARGE SCALE GENOMIC DNA]</scope>
</reference>
<evidence type="ECO:0000256" key="1">
    <source>
        <dbReference type="ARBA" id="ARBA00001971"/>
    </source>
</evidence>